<dbReference type="GeneID" id="86823317"/>
<keyword evidence="3" id="KW-1185">Reference proteome</keyword>
<dbReference type="Proteomes" id="UP000003100">
    <property type="component" value="Unassembled WGS sequence"/>
</dbReference>
<dbReference type="PATRIC" id="fig|476272.21.peg.180"/>
<evidence type="ECO:0000313" key="3">
    <source>
        <dbReference type="Proteomes" id="UP000003100"/>
    </source>
</evidence>
<protein>
    <recommendedName>
        <fullName evidence="4">PD-(D/E)XK nuclease family transposase</fullName>
    </recommendedName>
</protein>
<accession>C0CRJ0</accession>
<proteinExistence type="predicted"/>
<dbReference type="EMBL" id="ACBZ01000187">
    <property type="protein sequence ID" value="EEG47605.1"/>
    <property type="molecule type" value="Genomic_DNA"/>
</dbReference>
<reference evidence="2 3" key="2">
    <citation type="submission" date="2009-02" db="EMBL/GenBank/DDBJ databases">
        <title>Draft genome sequence of Blautia hydrogenotrophica DSM 10507 (Ruminococcus hydrogenotrophicus DSM 10507).</title>
        <authorList>
            <person name="Sudarsanam P."/>
            <person name="Ley R."/>
            <person name="Guruge J."/>
            <person name="Turnbaugh P.J."/>
            <person name="Mahowald M."/>
            <person name="Liep D."/>
            <person name="Gordon J."/>
        </authorList>
    </citation>
    <scope>NUCLEOTIDE SEQUENCE [LARGE SCALE GENOMIC DNA]</scope>
    <source>
        <strain evidence="3">DSM 10507 / JCM 14656 / S5a33</strain>
    </source>
</reference>
<reference evidence="2 3" key="1">
    <citation type="submission" date="2009-01" db="EMBL/GenBank/DDBJ databases">
        <authorList>
            <person name="Fulton L."/>
            <person name="Clifton S."/>
            <person name="Fulton B."/>
            <person name="Xu J."/>
            <person name="Minx P."/>
            <person name="Pepin K.H."/>
            <person name="Johnson M."/>
            <person name="Bhonagiri V."/>
            <person name="Nash W.E."/>
            <person name="Mardis E.R."/>
            <person name="Wilson R.K."/>
        </authorList>
    </citation>
    <scope>NUCLEOTIDE SEQUENCE [LARGE SCALE GENOMIC DNA]</scope>
    <source>
        <strain evidence="3">DSM 10507 / JCM 14656 / S5a33</strain>
    </source>
</reference>
<organism evidence="2 3">
    <name type="scientific">Blautia hydrogenotrophica (strain DSM 10507 / JCM 14656 / S5a33)</name>
    <name type="common">Ruminococcus hydrogenotrophicus</name>
    <dbReference type="NCBI Taxonomy" id="476272"/>
    <lineage>
        <taxon>Bacteria</taxon>
        <taxon>Bacillati</taxon>
        <taxon>Bacillota</taxon>
        <taxon>Clostridia</taxon>
        <taxon>Lachnospirales</taxon>
        <taxon>Lachnospiraceae</taxon>
        <taxon>Blautia</taxon>
    </lineage>
</organism>
<evidence type="ECO:0000313" key="2">
    <source>
        <dbReference type="EMBL" id="EEG47605.1"/>
    </source>
</evidence>
<dbReference type="eggNOG" id="COG5464">
    <property type="taxonomic scope" value="Bacteria"/>
</dbReference>
<feature type="region of interest" description="Disordered" evidence="1">
    <location>
        <begin position="140"/>
        <end position="166"/>
    </location>
</feature>
<evidence type="ECO:0000256" key="1">
    <source>
        <dbReference type="SAM" id="MobiDB-lite"/>
    </source>
</evidence>
<evidence type="ECO:0008006" key="4">
    <source>
        <dbReference type="Google" id="ProtNLM"/>
    </source>
</evidence>
<sequence length="166" mass="19321">MDFNALGDTYIIIIAPFDLFGEGRYQYTFEMRCKENPEISLEDGAVRIFLNTRGQNPQDVSPELVELLSFIEHTNQTPADGYDSPKVRELQRQVSQIKSSEEIGVKFMQAWEERELDKKEAREEGRLLGQEEGKFLLLKNQIQKSSKRASPQRRLPRLWRKSSPPF</sequence>
<feature type="compositionally biased region" description="Basic residues" evidence="1">
    <location>
        <begin position="145"/>
        <end position="160"/>
    </location>
</feature>
<dbReference type="HOGENOM" id="CLU_1599531_0_0_9"/>
<name>C0CRJ0_BLAHS</name>
<dbReference type="AlphaFoldDB" id="C0CRJ0"/>
<dbReference type="RefSeq" id="WP_005951920.1">
    <property type="nucleotide sequence ID" value="NZ_CP136423.1"/>
</dbReference>
<gene>
    <name evidence="2" type="ORF">RUMHYD_03504</name>
</gene>
<comment type="caution">
    <text evidence="2">The sequence shown here is derived from an EMBL/GenBank/DDBJ whole genome shotgun (WGS) entry which is preliminary data.</text>
</comment>